<dbReference type="EMBL" id="MLAK01000927">
    <property type="protein sequence ID" value="OHT01038.1"/>
    <property type="molecule type" value="Genomic_DNA"/>
</dbReference>
<evidence type="ECO:0000313" key="2">
    <source>
        <dbReference type="Proteomes" id="UP000179807"/>
    </source>
</evidence>
<evidence type="ECO:0000313" key="1">
    <source>
        <dbReference type="EMBL" id="OHT01038.1"/>
    </source>
</evidence>
<gene>
    <name evidence="1" type="ORF">TRFO_07713</name>
</gene>
<dbReference type="GeneID" id="94828554"/>
<dbReference type="Proteomes" id="UP000179807">
    <property type="component" value="Unassembled WGS sequence"/>
</dbReference>
<dbReference type="VEuPathDB" id="TrichDB:TRFO_07713"/>
<dbReference type="RefSeq" id="XP_068354174.1">
    <property type="nucleotide sequence ID" value="XM_068493850.1"/>
</dbReference>
<proteinExistence type="predicted"/>
<keyword evidence="2" id="KW-1185">Reference proteome</keyword>
<dbReference type="AlphaFoldDB" id="A0A1J4JU41"/>
<name>A0A1J4JU41_9EUKA</name>
<sequence>MDTLIHGILRHDKEDINAEYKELIADAFKNYSHQDKKIQMGDFYQKFINIHNTKPLLGINSNEKVLIYFILAILNRYFFNELIQNENYKNFIYGYPLDTIFLASVTDIFTDHHTTIRNFGDHIKEKFLDILDFKMLLEIAYMSEFNSEDFFFTDTIIREFIDNKALQPIGINDMIGFTKCVKEDYFNVKNNDDFDEIFFHELFRKIGKYFFEVVISNNFSPFHSSAIFTSINELKSAINPKDMPDINQKLHDVLSSIRKKMNNVKMNDSKANYSKMNGKNQNLQTAESLPFYFLDLSSTSLHKLMEMNPRTKIPFTLSPYILKKDLPNIEVLTTNEPNFVDNLSNSFDSRIFACSPTSDSTVAVIRNIYAEFDPIPERLVDHSNNNIPKLVFEQKQTSTVPGMLVFKLSMLQWDYMPNFTLTQNFTTVFRIPYSSISKLGFKELRKSQKNNSTLYYIDIHTPDCNLCFYPLTENEKENIRNFLVSDIGIEEYSDLTYNNFFERTKNEMGQRSINTIRMMIEQQKFPIMEPNFYEIMFKNPSNGAKKEISDQNLEKIVAALCTPPRKNNKNDKKDEEVESKSTTLLLESFCYICQKEQSYAFKAIQFFKKEMNNADPDKKSHMLMILNRFFDPNILQLSQSLIDSARKWTESAQFLYDNELKGEPTPRDVARKVISGAEGAQFFALTSEDQEERFQLNTIHRRWLEKSVLIDEKETL</sequence>
<reference evidence="1" key="1">
    <citation type="submission" date="2016-10" db="EMBL/GenBank/DDBJ databases">
        <authorList>
            <person name="Benchimol M."/>
            <person name="Almeida L.G."/>
            <person name="Vasconcelos A.T."/>
            <person name="Perreira-Neves A."/>
            <person name="Rosa I.A."/>
            <person name="Tasca T."/>
            <person name="Bogo M.R."/>
            <person name="de Souza W."/>
        </authorList>
    </citation>
    <scope>NUCLEOTIDE SEQUENCE [LARGE SCALE GENOMIC DNA]</scope>
    <source>
        <strain evidence="1">K</strain>
    </source>
</reference>
<organism evidence="1 2">
    <name type="scientific">Tritrichomonas foetus</name>
    <dbReference type="NCBI Taxonomy" id="1144522"/>
    <lineage>
        <taxon>Eukaryota</taxon>
        <taxon>Metamonada</taxon>
        <taxon>Parabasalia</taxon>
        <taxon>Tritrichomonadida</taxon>
        <taxon>Tritrichomonadidae</taxon>
        <taxon>Tritrichomonas</taxon>
    </lineage>
</organism>
<accession>A0A1J4JU41</accession>
<comment type="caution">
    <text evidence="1">The sequence shown here is derived from an EMBL/GenBank/DDBJ whole genome shotgun (WGS) entry which is preliminary data.</text>
</comment>
<protein>
    <submittedName>
        <fullName evidence="1">Uncharacterized protein</fullName>
    </submittedName>
</protein>